<protein>
    <recommendedName>
        <fullName evidence="1">Response regulatory domain-containing protein</fullName>
    </recommendedName>
</protein>
<dbReference type="InterPro" id="IPR027417">
    <property type="entry name" value="P-loop_NTPase"/>
</dbReference>
<name>X0RZB6_9ZZZZ</name>
<dbReference type="Gene3D" id="3.40.50.2300">
    <property type="match status" value="1"/>
</dbReference>
<dbReference type="InterPro" id="IPR011006">
    <property type="entry name" value="CheY-like_superfamily"/>
</dbReference>
<dbReference type="AlphaFoldDB" id="X0RZB6"/>
<dbReference type="Gene3D" id="3.40.50.300">
    <property type="entry name" value="P-loop containing nucleotide triphosphate hydrolases"/>
    <property type="match status" value="1"/>
</dbReference>
<dbReference type="Pfam" id="PF00072">
    <property type="entry name" value="Response_reg"/>
    <property type="match status" value="1"/>
</dbReference>
<dbReference type="GO" id="GO:0000160">
    <property type="term" value="P:phosphorelay signal transduction system"/>
    <property type="evidence" value="ECO:0007669"/>
    <property type="project" value="InterPro"/>
</dbReference>
<dbReference type="EMBL" id="BARS01007762">
    <property type="protein sequence ID" value="GAF69057.1"/>
    <property type="molecule type" value="Genomic_DNA"/>
</dbReference>
<dbReference type="GO" id="GO:0009898">
    <property type="term" value="C:cytoplasmic side of plasma membrane"/>
    <property type="evidence" value="ECO:0007669"/>
    <property type="project" value="TreeGrafter"/>
</dbReference>
<dbReference type="PANTHER" id="PTHR43384:SF13">
    <property type="entry name" value="SLR0110 PROTEIN"/>
    <property type="match status" value="1"/>
</dbReference>
<dbReference type="InterPro" id="IPR001789">
    <property type="entry name" value="Sig_transdc_resp-reg_receiver"/>
</dbReference>
<dbReference type="InterPro" id="IPR002586">
    <property type="entry name" value="CobQ/CobB/MinD/ParA_Nub-bd_dom"/>
</dbReference>
<dbReference type="GO" id="GO:0005829">
    <property type="term" value="C:cytosol"/>
    <property type="evidence" value="ECO:0007669"/>
    <property type="project" value="TreeGrafter"/>
</dbReference>
<dbReference type="Pfam" id="PF01656">
    <property type="entry name" value="CbiA"/>
    <property type="match status" value="1"/>
</dbReference>
<dbReference type="SUPFAM" id="SSF52540">
    <property type="entry name" value="P-loop containing nucleoside triphosphate hydrolases"/>
    <property type="match status" value="1"/>
</dbReference>
<feature type="non-terminal residue" evidence="2">
    <location>
        <position position="242"/>
    </location>
</feature>
<sequence length="242" mass="25868">MARNPKVIIIDQDPSSRAETQRMLALSGFAVMGAAGYGMEAMTLARETTPEVVVVALEEPIARSLQTVESVADILPEVPIIAYSSIGDPGYIRRAMQVGVKDYLVGPLQDEDLGQSIHSALAQEERRQQRLTGEVEAKAYGTVVTVFGAKGGIGKTTIATNLATALVQKTGQSVALVDLDTRFGDVAILMDMPTDRSISDLALPDEEIDREAVQSCLYTHGTGVAILAAPIRPSEWHSIHPG</sequence>
<comment type="caution">
    <text evidence="2">The sequence shown here is derived from an EMBL/GenBank/DDBJ whole genome shotgun (WGS) entry which is preliminary data.</text>
</comment>
<dbReference type="GO" id="GO:0005524">
    <property type="term" value="F:ATP binding"/>
    <property type="evidence" value="ECO:0007669"/>
    <property type="project" value="TreeGrafter"/>
</dbReference>
<dbReference type="PROSITE" id="PS50110">
    <property type="entry name" value="RESPONSE_REGULATORY"/>
    <property type="match status" value="1"/>
</dbReference>
<dbReference type="GO" id="GO:0016887">
    <property type="term" value="F:ATP hydrolysis activity"/>
    <property type="evidence" value="ECO:0007669"/>
    <property type="project" value="TreeGrafter"/>
</dbReference>
<accession>X0RZB6</accession>
<dbReference type="SMART" id="SM00448">
    <property type="entry name" value="REC"/>
    <property type="match status" value="1"/>
</dbReference>
<dbReference type="PANTHER" id="PTHR43384">
    <property type="entry name" value="SEPTUM SITE-DETERMINING PROTEIN MIND HOMOLOG, CHLOROPLASTIC-RELATED"/>
    <property type="match status" value="1"/>
</dbReference>
<dbReference type="GO" id="GO:0051782">
    <property type="term" value="P:negative regulation of cell division"/>
    <property type="evidence" value="ECO:0007669"/>
    <property type="project" value="TreeGrafter"/>
</dbReference>
<evidence type="ECO:0000313" key="2">
    <source>
        <dbReference type="EMBL" id="GAF69057.1"/>
    </source>
</evidence>
<reference evidence="2" key="1">
    <citation type="journal article" date="2014" name="Front. Microbiol.">
        <title>High frequency of phylogenetically diverse reductive dehalogenase-homologous genes in deep subseafloor sedimentary metagenomes.</title>
        <authorList>
            <person name="Kawai M."/>
            <person name="Futagami T."/>
            <person name="Toyoda A."/>
            <person name="Takaki Y."/>
            <person name="Nishi S."/>
            <person name="Hori S."/>
            <person name="Arai W."/>
            <person name="Tsubouchi T."/>
            <person name="Morono Y."/>
            <person name="Uchiyama I."/>
            <person name="Ito T."/>
            <person name="Fujiyama A."/>
            <person name="Inagaki F."/>
            <person name="Takami H."/>
        </authorList>
    </citation>
    <scope>NUCLEOTIDE SEQUENCE</scope>
    <source>
        <strain evidence="2">Expedition CK06-06</strain>
    </source>
</reference>
<gene>
    <name evidence="2" type="ORF">S01H1_14891</name>
</gene>
<proteinExistence type="predicted"/>
<dbReference type="InterPro" id="IPR050625">
    <property type="entry name" value="ParA/MinD_ATPase"/>
</dbReference>
<evidence type="ECO:0000259" key="1">
    <source>
        <dbReference type="PROSITE" id="PS50110"/>
    </source>
</evidence>
<organism evidence="2">
    <name type="scientific">marine sediment metagenome</name>
    <dbReference type="NCBI Taxonomy" id="412755"/>
    <lineage>
        <taxon>unclassified sequences</taxon>
        <taxon>metagenomes</taxon>
        <taxon>ecological metagenomes</taxon>
    </lineage>
</organism>
<feature type="domain" description="Response regulatory" evidence="1">
    <location>
        <begin position="6"/>
        <end position="121"/>
    </location>
</feature>
<dbReference type="SUPFAM" id="SSF52172">
    <property type="entry name" value="CheY-like"/>
    <property type="match status" value="1"/>
</dbReference>